<protein>
    <submittedName>
        <fullName evidence="1">Uncharacterized protein</fullName>
    </submittedName>
</protein>
<dbReference type="Proteomes" id="UP000607559">
    <property type="component" value="Unassembled WGS sequence"/>
</dbReference>
<sequence length="155" mass="17726">MPCPMSNTPFYPYDRPYASRYTFTSIGKRNIQKAVEFAHTGSRNIVNMGFGDLMADGTIDDKANSNNGDIIRVLATTVQILIDFTSKFPDAEIFITGSTKERTKLYTRILKTYSSNFDKDFIIKGIIKDELDYVELPFEPKANIVFLGFLIKRKW</sequence>
<proteinExistence type="predicted"/>
<dbReference type="AlphaFoldDB" id="A0A8J2UDA4"/>
<keyword evidence="2" id="KW-1185">Reference proteome</keyword>
<dbReference type="InterPro" id="IPR053865">
    <property type="entry name" value="DUF6934"/>
</dbReference>
<dbReference type="EMBL" id="BMJC01000002">
    <property type="protein sequence ID" value="GGB00320.1"/>
    <property type="molecule type" value="Genomic_DNA"/>
</dbReference>
<name>A0A8J2UDA4_9BACT</name>
<reference evidence="1" key="1">
    <citation type="journal article" date="2014" name="Int. J. Syst. Evol. Microbiol.">
        <title>Complete genome sequence of Corynebacterium casei LMG S-19264T (=DSM 44701T), isolated from a smear-ripened cheese.</title>
        <authorList>
            <consortium name="US DOE Joint Genome Institute (JGI-PGF)"/>
            <person name="Walter F."/>
            <person name="Albersmeier A."/>
            <person name="Kalinowski J."/>
            <person name="Ruckert C."/>
        </authorList>
    </citation>
    <scope>NUCLEOTIDE SEQUENCE</scope>
    <source>
        <strain evidence="1">CGMCC 1.15448</strain>
    </source>
</reference>
<organism evidence="1 2">
    <name type="scientific">Puia dinghuensis</name>
    <dbReference type="NCBI Taxonomy" id="1792502"/>
    <lineage>
        <taxon>Bacteria</taxon>
        <taxon>Pseudomonadati</taxon>
        <taxon>Bacteroidota</taxon>
        <taxon>Chitinophagia</taxon>
        <taxon>Chitinophagales</taxon>
        <taxon>Chitinophagaceae</taxon>
        <taxon>Puia</taxon>
    </lineage>
</organism>
<gene>
    <name evidence="1" type="ORF">GCM10011511_24530</name>
</gene>
<dbReference type="Pfam" id="PF22028">
    <property type="entry name" value="DUF6934"/>
    <property type="match status" value="1"/>
</dbReference>
<accession>A0A8J2UDA4</accession>
<evidence type="ECO:0000313" key="1">
    <source>
        <dbReference type="EMBL" id="GGB00320.1"/>
    </source>
</evidence>
<comment type="caution">
    <text evidence="1">The sequence shown here is derived from an EMBL/GenBank/DDBJ whole genome shotgun (WGS) entry which is preliminary data.</text>
</comment>
<evidence type="ECO:0000313" key="2">
    <source>
        <dbReference type="Proteomes" id="UP000607559"/>
    </source>
</evidence>
<reference evidence="1" key="2">
    <citation type="submission" date="2020-09" db="EMBL/GenBank/DDBJ databases">
        <authorList>
            <person name="Sun Q."/>
            <person name="Zhou Y."/>
        </authorList>
    </citation>
    <scope>NUCLEOTIDE SEQUENCE</scope>
    <source>
        <strain evidence="1">CGMCC 1.15448</strain>
    </source>
</reference>